<dbReference type="Gene3D" id="1.20.930.20">
    <property type="entry name" value="Adaptor protein Cbl, N-terminal domain"/>
    <property type="match status" value="1"/>
</dbReference>
<evidence type="ECO:0000313" key="2">
    <source>
        <dbReference type="Proteomes" id="UP000054477"/>
    </source>
</evidence>
<evidence type="ECO:0000313" key="1">
    <source>
        <dbReference type="EMBL" id="KIJ98017.1"/>
    </source>
</evidence>
<dbReference type="EMBL" id="KN838678">
    <property type="protein sequence ID" value="KIJ98017.1"/>
    <property type="molecule type" value="Genomic_DNA"/>
</dbReference>
<proteinExistence type="predicted"/>
<keyword evidence="2" id="KW-1185">Reference proteome</keyword>
<reference evidence="2" key="2">
    <citation type="submission" date="2015-01" db="EMBL/GenBank/DDBJ databases">
        <title>Evolutionary Origins and Diversification of the Mycorrhizal Mutualists.</title>
        <authorList>
            <consortium name="DOE Joint Genome Institute"/>
            <consortium name="Mycorrhizal Genomics Consortium"/>
            <person name="Kohler A."/>
            <person name="Kuo A."/>
            <person name="Nagy L.G."/>
            <person name="Floudas D."/>
            <person name="Copeland A."/>
            <person name="Barry K.W."/>
            <person name="Cichocki N."/>
            <person name="Veneault-Fourrey C."/>
            <person name="LaButti K."/>
            <person name="Lindquist E.A."/>
            <person name="Lipzen A."/>
            <person name="Lundell T."/>
            <person name="Morin E."/>
            <person name="Murat C."/>
            <person name="Riley R."/>
            <person name="Ohm R."/>
            <person name="Sun H."/>
            <person name="Tunlid A."/>
            <person name="Henrissat B."/>
            <person name="Grigoriev I.V."/>
            <person name="Hibbett D.S."/>
            <person name="Martin F."/>
        </authorList>
    </citation>
    <scope>NUCLEOTIDE SEQUENCE [LARGE SCALE GENOMIC DNA]</scope>
    <source>
        <strain evidence="2">LaAM-08-1</strain>
    </source>
</reference>
<dbReference type="AlphaFoldDB" id="A0A0C9XPY9"/>
<dbReference type="HOGENOM" id="CLU_010143_0_0_1"/>
<accession>A0A0C9XPY9</accession>
<dbReference type="InterPro" id="IPR036537">
    <property type="entry name" value="Adaptor_Cbl_N_dom_sf"/>
</dbReference>
<dbReference type="GO" id="GO:0007166">
    <property type="term" value="P:cell surface receptor signaling pathway"/>
    <property type="evidence" value="ECO:0007669"/>
    <property type="project" value="InterPro"/>
</dbReference>
<dbReference type="STRING" id="1095629.A0A0C9XPY9"/>
<organism evidence="1 2">
    <name type="scientific">Laccaria amethystina LaAM-08-1</name>
    <dbReference type="NCBI Taxonomy" id="1095629"/>
    <lineage>
        <taxon>Eukaryota</taxon>
        <taxon>Fungi</taxon>
        <taxon>Dikarya</taxon>
        <taxon>Basidiomycota</taxon>
        <taxon>Agaricomycotina</taxon>
        <taxon>Agaricomycetes</taxon>
        <taxon>Agaricomycetidae</taxon>
        <taxon>Agaricales</taxon>
        <taxon>Agaricineae</taxon>
        <taxon>Hydnangiaceae</taxon>
        <taxon>Laccaria</taxon>
    </lineage>
</organism>
<gene>
    <name evidence="1" type="ORF">K443DRAFT_681060</name>
</gene>
<dbReference type="Proteomes" id="UP000054477">
    <property type="component" value="Unassembled WGS sequence"/>
</dbReference>
<name>A0A0C9XPY9_9AGAR</name>
<sequence>MAPIRSTSLNAVATNTAEPILNNPFLDNALQVLSQLSDVGKALPFISPAFVLLKVIIDIEQRAQDVDAKCNDLLERITFMLSHIPLLRTMEVMPATRQVIDRMIESLKQAAALITSYRRQSTVARRLSITNRDKFTTTAHSVNICCQDLMLSLQIHQSSKIDILTRDIPIDDDDKAAETFVAEHGSLEAIQHDRELVKEFAQQQHLVMDDTVMDQLNANLTDTIQQNQARLEVILKDNVNSAVLDGFKGLVAELNAAESEQRFHCVQCDKEFTNATNGPKSCSFHRAEYDSWGQSYPCCGTGHPCQFQPHRAKHHCDYPYGAFFPRARAITGYVDTVDEWAAVEDTNLEDNGVKKASVGQLLRWISRGERLDETTILIGVGTIWYSEPYYFNTFTAKEMETITRSVRLSRRTLIFRTSTSESEFAMAEWILSVSGKITGVRLTAKSATSTNPYVRVCPIDMATGTKSGEILTLSEGGMRSYIPASPYVLPATIRVGPEISDIQIRPPRTNFKTKTSPALRVILKTMSDPPLKANPELASSKVDYFQGVMSVFNNNAAASNNPITIASASASYRLVGDPTYNPCEALKITDRTELPITIEPRQSWSLKFEAAVPRSEEDVKLDVKWWNRAIVARHRPIRIKITLEDIEGEECSLVLEYVLKPYPFNKPGANDIAEFFFDDPVLLQRNCIRVEKCDAGGTGVVKIAGNEIETKRLEKIVYRALKTGKTEVDLEIGQEKDYGTWEWAAWALIDFSCRRVYAFKIMVKEGKSVEKKRLGCLGYVLCPAYGESVDKQRPISYATEFVKLAQLEPYPVEEVVTDDAFDDFKPIVPPKPTISPVSPTSSLAQPQVPGDLAQRLTSIDSNLSRIATALERLVHHVEGKVPPSS</sequence>
<reference evidence="1 2" key="1">
    <citation type="submission" date="2014-04" db="EMBL/GenBank/DDBJ databases">
        <authorList>
            <consortium name="DOE Joint Genome Institute"/>
            <person name="Kuo A."/>
            <person name="Kohler A."/>
            <person name="Nagy L.G."/>
            <person name="Floudas D."/>
            <person name="Copeland A."/>
            <person name="Barry K.W."/>
            <person name="Cichocki N."/>
            <person name="Veneault-Fourrey C."/>
            <person name="LaButti K."/>
            <person name="Lindquist E.A."/>
            <person name="Lipzen A."/>
            <person name="Lundell T."/>
            <person name="Morin E."/>
            <person name="Murat C."/>
            <person name="Sun H."/>
            <person name="Tunlid A."/>
            <person name="Henrissat B."/>
            <person name="Grigoriev I.V."/>
            <person name="Hibbett D.S."/>
            <person name="Martin F."/>
            <person name="Nordberg H.P."/>
            <person name="Cantor M.N."/>
            <person name="Hua S.X."/>
        </authorList>
    </citation>
    <scope>NUCLEOTIDE SEQUENCE [LARGE SCALE GENOMIC DNA]</scope>
    <source>
        <strain evidence="1 2">LaAM-08-1</strain>
    </source>
</reference>
<protein>
    <submittedName>
        <fullName evidence="1">Uncharacterized protein</fullName>
    </submittedName>
</protein>
<dbReference type="InterPro" id="IPR059179">
    <property type="entry name" value="MLKL-like_MCAfunc"/>
</dbReference>
<dbReference type="CDD" id="cd21037">
    <property type="entry name" value="MLKL_NTD"/>
    <property type="match status" value="1"/>
</dbReference>
<dbReference type="OrthoDB" id="61437at2759"/>